<dbReference type="Proteomes" id="UP000298061">
    <property type="component" value="Unassembled WGS sequence"/>
</dbReference>
<evidence type="ECO:0000256" key="1">
    <source>
        <dbReference type="SAM" id="MobiDB-lite"/>
    </source>
</evidence>
<reference evidence="2 3" key="1">
    <citation type="submission" date="2019-02" db="EMBL/GenBank/DDBJ databases">
        <title>Genome sequencing of the rare red list fungi Hericium alpestre (H. flagellum).</title>
        <authorList>
            <person name="Buettner E."/>
            <person name="Kellner H."/>
        </authorList>
    </citation>
    <scope>NUCLEOTIDE SEQUENCE [LARGE SCALE GENOMIC DNA]</scope>
    <source>
        <strain evidence="2 3">DSM 108284</strain>
    </source>
</reference>
<organism evidence="2 3">
    <name type="scientific">Hericium alpestre</name>
    <dbReference type="NCBI Taxonomy" id="135208"/>
    <lineage>
        <taxon>Eukaryota</taxon>
        <taxon>Fungi</taxon>
        <taxon>Dikarya</taxon>
        <taxon>Basidiomycota</taxon>
        <taxon>Agaricomycotina</taxon>
        <taxon>Agaricomycetes</taxon>
        <taxon>Russulales</taxon>
        <taxon>Hericiaceae</taxon>
        <taxon>Hericium</taxon>
    </lineage>
</organism>
<keyword evidence="3" id="KW-1185">Reference proteome</keyword>
<evidence type="ECO:0000313" key="2">
    <source>
        <dbReference type="EMBL" id="TFY82767.1"/>
    </source>
</evidence>
<feature type="region of interest" description="Disordered" evidence="1">
    <location>
        <begin position="180"/>
        <end position="201"/>
    </location>
</feature>
<feature type="compositionally biased region" description="Polar residues" evidence="1">
    <location>
        <begin position="112"/>
        <end position="127"/>
    </location>
</feature>
<sequence>MFHPNTSNVGRDALKICIKHDKAVEVTHFMFMPRVPVERPVLFEILRATDTGMMDEEESKPKSEAAPAPPVTPVASVPLRIASPAHQKATEAALLTPITPYALRAGEGASVPASNATPRPSELSSTSKVRKLANPRTRCARVEHPERARLNPFYLIPDINQGISQANHEYLLASIDSLPTSMTESDSKPEEGVQAKKACTE</sequence>
<protein>
    <submittedName>
        <fullName evidence="2">Uncharacterized protein</fullName>
    </submittedName>
</protein>
<gene>
    <name evidence="2" type="ORF">EWM64_g1245</name>
</gene>
<feature type="region of interest" description="Disordered" evidence="1">
    <location>
        <begin position="109"/>
        <end position="135"/>
    </location>
</feature>
<feature type="compositionally biased region" description="Basic and acidic residues" evidence="1">
    <location>
        <begin position="185"/>
        <end position="201"/>
    </location>
</feature>
<evidence type="ECO:0000313" key="3">
    <source>
        <dbReference type="Proteomes" id="UP000298061"/>
    </source>
</evidence>
<proteinExistence type="predicted"/>
<comment type="caution">
    <text evidence="2">The sequence shown here is derived from an EMBL/GenBank/DDBJ whole genome shotgun (WGS) entry which is preliminary data.</text>
</comment>
<accession>A0A4Z0A8V9</accession>
<dbReference type="EMBL" id="SFCI01000080">
    <property type="protein sequence ID" value="TFY82767.1"/>
    <property type="molecule type" value="Genomic_DNA"/>
</dbReference>
<name>A0A4Z0A8V9_9AGAM</name>
<dbReference type="AlphaFoldDB" id="A0A4Z0A8V9"/>